<keyword evidence="2" id="KW-1185">Reference proteome</keyword>
<comment type="caution">
    <text evidence="1">The sequence shown here is derived from an EMBL/GenBank/DDBJ whole genome shotgun (WGS) entry which is preliminary data.</text>
</comment>
<reference evidence="2" key="1">
    <citation type="journal article" date="2019" name="Int. J. Syst. Evol. Microbiol.">
        <title>The Global Catalogue of Microorganisms (GCM) 10K type strain sequencing project: providing services to taxonomists for standard genome sequencing and annotation.</title>
        <authorList>
            <consortium name="The Broad Institute Genomics Platform"/>
            <consortium name="The Broad Institute Genome Sequencing Center for Infectious Disease"/>
            <person name="Wu L."/>
            <person name="Ma J."/>
        </authorList>
    </citation>
    <scope>NUCLEOTIDE SEQUENCE [LARGE SCALE GENOMIC DNA]</scope>
    <source>
        <strain evidence="2">NBRC 112299</strain>
    </source>
</reference>
<organism evidence="1 2">
    <name type="scientific">Demequina litorisediminis</name>
    <dbReference type="NCBI Taxonomy" id="1849022"/>
    <lineage>
        <taxon>Bacteria</taxon>
        <taxon>Bacillati</taxon>
        <taxon>Actinomycetota</taxon>
        <taxon>Actinomycetes</taxon>
        <taxon>Micrococcales</taxon>
        <taxon>Demequinaceae</taxon>
        <taxon>Demequina</taxon>
    </lineage>
</organism>
<dbReference type="EMBL" id="BSUN01000001">
    <property type="protein sequence ID" value="GMA34193.1"/>
    <property type="molecule type" value="Genomic_DNA"/>
</dbReference>
<name>A0ABQ6I8N8_9MICO</name>
<sequence length="73" mass="7964">MVFGLSAMYPNGGVVLSDDLPQDLRDEITSLMDGFSDVDPDTLQEIFDQTDWVPADAAAIDLAREVNARFSGQ</sequence>
<evidence type="ECO:0000313" key="1">
    <source>
        <dbReference type="EMBL" id="GMA34193.1"/>
    </source>
</evidence>
<proteinExistence type="predicted"/>
<protein>
    <submittedName>
        <fullName evidence="1">Uncharacterized protein</fullName>
    </submittedName>
</protein>
<gene>
    <name evidence="1" type="ORF">GCM10025876_03970</name>
</gene>
<evidence type="ECO:0000313" key="2">
    <source>
        <dbReference type="Proteomes" id="UP001157125"/>
    </source>
</evidence>
<accession>A0ABQ6I8N8</accession>
<dbReference type="RefSeq" id="WP_284327280.1">
    <property type="nucleotide sequence ID" value="NZ_BSUN01000001.1"/>
</dbReference>
<dbReference type="Proteomes" id="UP001157125">
    <property type="component" value="Unassembled WGS sequence"/>
</dbReference>